<feature type="region of interest" description="Disordered" evidence="1">
    <location>
        <begin position="381"/>
        <end position="419"/>
    </location>
</feature>
<feature type="compositionally biased region" description="Pro residues" evidence="1">
    <location>
        <begin position="381"/>
        <end position="392"/>
    </location>
</feature>
<evidence type="ECO:0000313" key="4">
    <source>
        <dbReference type="Proteomes" id="UP000011996"/>
    </source>
</evidence>
<accession>M5RZ84</accession>
<gene>
    <name evidence="3" type="ORF">RESH_04981</name>
</gene>
<comment type="caution">
    <text evidence="3">The sequence shown here is derived from an EMBL/GenBank/DDBJ whole genome shotgun (WGS) entry which is preliminary data.</text>
</comment>
<proteinExistence type="predicted"/>
<dbReference type="PATRIC" id="fig|1263868.3.peg.5418"/>
<feature type="compositionally biased region" description="Polar residues" evidence="1">
    <location>
        <begin position="402"/>
        <end position="413"/>
    </location>
</feature>
<keyword evidence="2" id="KW-0812">Transmembrane</keyword>
<dbReference type="STRING" id="1263868.RESH_04981"/>
<keyword evidence="2" id="KW-0472">Membrane</keyword>
<name>M5RZ84_9BACT</name>
<sequence length="548" mass="59116">MGFLAGRLNQDQSGAASTVVFVVSPNDHEAGLDLLSILADASQSSGSRHLNFQSHVVKMADIVGHPAADCFHVMATYSGTEYLAEISGRPEKRRPTIIDLTDASLPPLQNIGFARWVEQQLIHKSDPATLSQGFAIRAMIGDVDESKQPEVFQQTIGIYRKLSSVGWMDHITELGHQVGALSRISPSLAKLAGAWSSLAIQKHFKAHQAQSNWNGLLDIACDENWPADARNLCMSAIEKAPMQSVPVYFTNDKAHKQPVVTSIINRIIEAEPKLAQHLLQGDPSIANACRRHLERRMVSNGVSPEVRTTLAEALIRTGEVSQQYQAARSLLVASPALGANLRQQLDWLTKVSGQPDFAESLVREGGLPKDLSQEIRLILEPPAPVSPRPPRPAAKVEVGESPRTQSAMSTASPPQIMGSGSVATLSPPAMTRHHQRRPNNITDPSRMILFGGIAGLVAIVVGTVVIVLGRSGKTPGLETDWSIPAIAFGGVWLVIAAVSYFLFRKGMSSVKNQQMLGWFGIAAAVMLVVSVFLILIAFVHPFIPGVGS</sequence>
<feature type="transmembrane region" description="Helical" evidence="2">
    <location>
        <begin position="481"/>
        <end position="503"/>
    </location>
</feature>
<feature type="transmembrane region" description="Helical" evidence="2">
    <location>
        <begin position="447"/>
        <end position="469"/>
    </location>
</feature>
<keyword evidence="2" id="KW-1133">Transmembrane helix</keyword>
<evidence type="ECO:0000313" key="3">
    <source>
        <dbReference type="EMBL" id="EMI24610.1"/>
    </source>
</evidence>
<evidence type="ECO:0000256" key="1">
    <source>
        <dbReference type="SAM" id="MobiDB-lite"/>
    </source>
</evidence>
<feature type="transmembrane region" description="Helical" evidence="2">
    <location>
        <begin position="515"/>
        <end position="543"/>
    </location>
</feature>
<dbReference type="EMBL" id="ANOF01000155">
    <property type="protein sequence ID" value="EMI24610.1"/>
    <property type="molecule type" value="Genomic_DNA"/>
</dbReference>
<dbReference type="Proteomes" id="UP000011996">
    <property type="component" value="Unassembled WGS sequence"/>
</dbReference>
<organism evidence="3 4">
    <name type="scientific">Rhodopirellula europaea SH398</name>
    <dbReference type="NCBI Taxonomy" id="1263868"/>
    <lineage>
        <taxon>Bacteria</taxon>
        <taxon>Pseudomonadati</taxon>
        <taxon>Planctomycetota</taxon>
        <taxon>Planctomycetia</taxon>
        <taxon>Pirellulales</taxon>
        <taxon>Pirellulaceae</taxon>
        <taxon>Rhodopirellula</taxon>
    </lineage>
</organism>
<evidence type="ECO:0000256" key="2">
    <source>
        <dbReference type="SAM" id="Phobius"/>
    </source>
</evidence>
<reference evidence="3 4" key="1">
    <citation type="journal article" date="2013" name="Mar. Genomics">
        <title>Expression of sulfatases in Rhodopirellula baltica and the diversity of sulfatases in the genus Rhodopirellula.</title>
        <authorList>
            <person name="Wegner C.E."/>
            <person name="Richter-Heitmann T."/>
            <person name="Klindworth A."/>
            <person name="Klockow C."/>
            <person name="Richter M."/>
            <person name="Achstetter T."/>
            <person name="Glockner F.O."/>
            <person name="Harder J."/>
        </authorList>
    </citation>
    <scope>NUCLEOTIDE SEQUENCE [LARGE SCALE GENOMIC DNA]</scope>
    <source>
        <strain evidence="3 4">SH398</strain>
    </source>
</reference>
<dbReference type="AlphaFoldDB" id="M5RZ84"/>
<protein>
    <submittedName>
        <fullName evidence="3">Membrane protein</fullName>
    </submittedName>
</protein>